<dbReference type="Proteomes" id="UP001595848">
    <property type="component" value="Unassembled WGS sequence"/>
</dbReference>
<keyword evidence="2" id="KW-0479">Metal-binding</keyword>
<comment type="caution">
    <text evidence="8">The sequence shown here is derived from an EMBL/GenBank/DDBJ whole genome shotgun (WGS) entry which is preliminary data.</text>
</comment>
<dbReference type="PANTHER" id="PTHR12907">
    <property type="entry name" value="EGL NINE HOMOLOG-RELATED"/>
    <property type="match status" value="1"/>
</dbReference>
<dbReference type="InterPro" id="IPR006620">
    <property type="entry name" value="Pro_4_hyd_alph"/>
</dbReference>
<evidence type="ECO:0000259" key="7">
    <source>
        <dbReference type="PROSITE" id="PS51471"/>
    </source>
</evidence>
<dbReference type="PROSITE" id="PS51471">
    <property type="entry name" value="FE2OG_OXY"/>
    <property type="match status" value="1"/>
</dbReference>
<feature type="domain" description="Fe2OG dioxygenase" evidence="7">
    <location>
        <begin position="100"/>
        <end position="198"/>
    </location>
</feature>
<organism evidence="8 9">
    <name type="scientific">Candidimonas humi</name>
    <dbReference type="NCBI Taxonomy" id="683355"/>
    <lineage>
        <taxon>Bacteria</taxon>
        <taxon>Pseudomonadati</taxon>
        <taxon>Pseudomonadota</taxon>
        <taxon>Betaproteobacteria</taxon>
        <taxon>Burkholderiales</taxon>
        <taxon>Alcaligenaceae</taxon>
        <taxon>Candidimonas</taxon>
    </lineage>
</organism>
<evidence type="ECO:0000256" key="3">
    <source>
        <dbReference type="ARBA" id="ARBA00022896"/>
    </source>
</evidence>
<dbReference type="InterPro" id="IPR044862">
    <property type="entry name" value="Pro_4_hyd_alph_FE2OG_OXY"/>
</dbReference>
<dbReference type="PANTHER" id="PTHR12907:SF26">
    <property type="entry name" value="HIF PROLYL HYDROXYLASE, ISOFORM C"/>
    <property type="match status" value="1"/>
</dbReference>
<evidence type="ECO:0000256" key="5">
    <source>
        <dbReference type="ARBA" id="ARBA00023002"/>
    </source>
</evidence>
<keyword evidence="3" id="KW-0847">Vitamin C</keyword>
<keyword evidence="6" id="KW-0408">Iron</keyword>
<protein>
    <submittedName>
        <fullName evidence="8">2OG-Fe(II) oxygenase</fullName>
    </submittedName>
</protein>
<gene>
    <name evidence="8" type="ORF">ACFOY1_15205</name>
</gene>
<accession>A0ABV8P0G8</accession>
<dbReference type="SMART" id="SM00702">
    <property type="entry name" value="P4Hc"/>
    <property type="match status" value="1"/>
</dbReference>
<name>A0ABV8P0G8_9BURK</name>
<comment type="cofactor">
    <cofactor evidence="1">
        <name>L-ascorbate</name>
        <dbReference type="ChEBI" id="CHEBI:38290"/>
    </cofactor>
</comment>
<evidence type="ECO:0000256" key="6">
    <source>
        <dbReference type="ARBA" id="ARBA00023004"/>
    </source>
</evidence>
<sequence length="204" mass="23313">MSDFDEILYLLNKQGWAVSDTAVPGAWHASLREQAQRLWDAGEFSGGEIGRGANDGRQPAVRGDAICWVEPDSALAQHPFFEWMARLRQALNDSYDMGLRRHEFHFARYDDGAGYKKHVDQHRGTNYRKISIVFYLNADWDTTKGGELCLYNPYDPDVELQRFAPLGGRLAVFVSGYMPHEVLPSRATRWSLTGWMRTDDLIRA</sequence>
<dbReference type="RefSeq" id="WP_217965817.1">
    <property type="nucleotide sequence ID" value="NZ_JAHTBN010000008.1"/>
</dbReference>
<evidence type="ECO:0000256" key="4">
    <source>
        <dbReference type="ARBA" id="ARBA00022964"/>
    </source>
</evidence>
<keyword evidence="9" id="KW-1185">Reference proteome</keyword>
<proteinExistence type="predicted"/>
<evidence type="ECO:0000256" key="1">
    <source>
        <dbReference type="ARBA" id="ARBA00001961"/>
    </source>
</evidence>
<keyword evidence="5" id="KW-0560">Oxidoreductase</keyword>
<dbReference type="Pfam" id="PF13640">
    <property type="entry name" value="2OG-FeII_Oxy_3"/>
    <property type="match status" value="1"/>
</dbReference>
<evidence type="ECO:0000256" key="2">
    <source>
        <dbReference type="ARBA" id="ARBA00022723"/>
    </source>
</evidence>
<evidence type="ECO:0000313" key="8">
    <source>
        <dbReference type="EMBL" id="MFC4202304.1"/>
    </source>
</evidence>
<dbReference type="InterPro" id="IPR051559">
    <property type="entry name" value="HIF_prolyl_hydroxylases"/>
</dbReference>
<evidence type="ECO:0000313" key="9">
    <source>
        <dbReference type="Proteomes" id="UP001595848"/>
    </source>
</evidence>
<keyword evidence="4" id="KW-0223">Dioxygenase</keyword>
<dbReference type="EMBL" id="JBHSBV010000005">
    <property type="protein sequence ID" value="MFC4202304.1"/>
    <property type="molecule type" value="Genomic_DNA"/>
</dbReference>
<dbReference type="InterPro" id="IPR005123">
    <property type="entry name" value="Oxoglu/Fe-dep_dioxygenase_dom"/>
</dbReference>
<reference evidence="9" key="1">
    <citation type="journal article" date="2019" name="Int. J. Syst. Evol. Microbiol.">
        <title>The Global Catalogue of Microorganisms (GCM) 10K type strain sequencing project: providing services to taxonomists for standard genome sequencing and annotation.</title>
        <authorList>
            <consortium name="The Broad Institute Genomics Platform"/>
            <consortium name="The Broad Institute Genome Sequencing Center for Infectious Disease"/>
            <person name="Wu L."/>
            <person name="Ma J."/>
        </authorList>
    </citation>
    <scope>NUCLEOTIDE SEQUENCE [LARGE SCALE GENOMIC DNA]</scope>
    <source>
        <strain evidence="9">LMG 24813</strain>
    </source>
</reference>